<feature type="domain" description="CobQ/CobB/MinD/ParA nucleotide binding" evidence="5">
    <location>
        <begin position="9"/>
        <end position="236"/>
    </location>
</feature>
<dbReference type="InterPro" id="IPR004459">
    <property type="entry name" value="CobQ_synth"/>
</dbReference>
<dbReference type="NCBIfam" id="TIGR00313">
    <property type="entry name" value="cobQ"/>
    <property type="match status" value="1"/>
</dbReference>
<dbReference type="SUPFAM" id="SSF52317">
    <property type="entry name" value="Class I glutamine amidotransferase-like"/>
    <property type="match status" value="1"/>
</dbReference>
<feature type="domain" description="CobB/CobQ-like glutamine amidotransferase" evidence="6">
    <location>
        <begin position="260"/>
        <end position="438"/>
    </location>
</feature>
<dbReference type="SUPFAM" id="SSF52540">
    <property type="entry name" value="P-loop containing nucleoside triphosphate hydrolases"/>
    <property type="match status" value="1"/>
</dbReference>
<accession>A0A060REM9</accession>
<keyword evidence="8" id="KW-1185">Reference proteome</keyword>
<keyword evidence="2 4" id="KW-0169">Cobalamin biosynthesis</keyword>
<feature type="active site" evidence="4">
    <location>
        <position position="432"/>
    </location>
</feature>
<organism evidence="7 8">
    <name type="scientific">Mucinivorans hirudinis</name>
    <dbReference type="NCBI Taxonomy" id="1433126"/>
    <lineage>
        <taxon>Bacteria</taxon>
        <taxon>Pseudomonadati</taxon>
        <taxon>Bacteroidota</taxon>
        <taxon>Bacteroidia</taxon>
        <taxon>Bacteroidales</taxon>
        <taxon>Rikenellaceae</taxon>
        <taxon>Mucinivorans</taxon>
    </lineage>
</organism>
<dbReference type="UniPathway" id="UPA00148"/>
<gene>
    <name evidence="4" type="primary">cobQ</name>
    <name evidence="7" type="ORF">BN938_2757</name>
</gene>
<dbReference type="InterPro" id="IPR029062">
    <property type="entry name" value="Class_I_gatase-like"/>
</dbReference>
<comment type="pathway">
    <text evidence="1 4">Cofactor biosynthesis; adenosylcobalamin biosynthesis.</text>
</comment>
<evidence type="ECO:0000259" key="5">
    <source>
        <dbReference type="Pfam" id="PF01656"/>
    </source>
</evidence>
<dbReference type="InterPro" id="IPR033949">
    <property type="entry name" value="CobQ_GATase1"/>
</dbReference>
<dbReference type="InterPro" id="IPR027417">
    <property type="entry name" value="P-loop_NTPase"/>
</dbReference>
<dbReference type="KEGG" id="rbc:BN938_2757"/>
<reference evidence="7 8" key="1">
    <citation type="journal article" date="2015" name="Genome Announc.">
        <title>Complete Genome Sequence of the Novel Leech Symbiont Mucinivorans hirudinis M3T.</title>
        <authorList>
            <person name="Nelson M.C."/>
            <person name="Bomar L."/>
            <person name="Graf J."/>
        </authorList>
    </citation>
    <scope>NUCLEOTIDE SEQUENCE [LARGE SCALE GENOMIC DNA]</scope>
    <source>
        <strain evidence="8">M3</strain>
    </source>
</reference>
<dbReference type="InterPro" id="IPR047045">
    <property type="entry name" value="CobQ_N"/>
</dbReference>
<dbReference type="GO" id="GO:0009236">
    <property type="term" value="P:cobalamin biosynthetic process"/>
    <property type="evidence" value="ECO:0007669"/>
    <property type="project" value="UniProtKB-UniRule"/>
</dbReference>
<evidence type="ECO:0000313" key="7">
    <source>
        <dbReference type="EMBL" id="CDN32824.1"/>
    </source>
</evidence>
<dbReference type="CDD" id="cd05389">
    <property type="entry name" value="CobQ_N"/>
    <property type="match status" value="1"/>
</dbReference>
<dbReference type="Gene3D" id="3.40.50.300">
    <property type="entry name" value="P-loop containing nucleotide triphosphate hydrolases"/>
    <property type="match status" value="1"/>
</dbReference>
<dbReference type="GO" id="GO:0016874">
    <property type="term" value="F:ligase activity"/>
    <property type="evidence" value="ECO:0007669"/>
    <property type="project" value="UniProtKB-KW"/>
</dbReference>
<dbReference type="Proteomes" id="UP000027616">
    <property type="component" value="Chromosome I"/>
</dbReference>
<evidence type="ECO:0000259" key="6">
    <source>
        <dbReference type="Pfam" id="PF07685"/>
    </source>
</evidence>
<dbReference type="STRING" id="1433126.BN938_2757"/>
<dbReference type="HAMAP" id="MF_00028">
    <property type="entry name" value="CobQ"/>
    <property type="match status" value="1"/>
</dbReference>
<dbReference type="CDD" id="cd01750">
    <property type="entry name" value="GATase1_CobQ"/>
    <property type="match status" value="1"/>
</dbReference>
<evidence type="ECO:0000256" key="1">
    <source>
        <dbReference type="ARBA" id="ARBA00004953"/>
    </source>
</evidence>
<dbReference type="EMBL" id="HG934468">
    <property type="protein sequence ID" value="CDN32824.1"/>
    <property type="molecule type" value="Genomic_DNA"/>
</dbReference>
<dbReference type="InterPro" id="IPR011698">
    <property type="entry name" value="GATase_3"/>
</dbReference>
<dbReference type="NCBIfam" id="NF001989">
    <property type="entry name" value="PRK00784.1"/>
    <property type="match status" value="1"/>
</dbReference>
<dbReference type="AlphaFoldDB" id="A0A060REM9"/>
<dbReference type="GO" id="GO:0015420">
    <property type="term" value="F:ABC-type vitamin B12 transporter activity"/>
    <property type="evidence" value="ECO:0007669"/>
    <property type="project" value="UniProtKB-UniRule"/>
</dbReference>
<dbReference type="Gene3D" id="3.40.50.880">
    <property type="match status" value="1"/>
</dbReference>
<evidence type="ECO:0000256" key="3">
    <source>
        <dbReference type="ARBA" id="ARBA00022962"/>
    </source>
</evidence>
<dbReference type="PATRIC" id="fig|1433126.3.peg.2728"/>
<dbReference type="Pfam" id="PF07685">
    <property type="entry name" value="GATase_3"/>
    <property type="match status" value="1"/>
</dbReference>
<dbReference type="PANTHER" id="PTHR21343">
    <property type="entry name" value="DETHIOBIOTIN SYNTHETASE"/>
    <property type="match status" value="1"/>
</dbReference>
<keyword evidence="3 4" id="KW-0315">Glutamine amidotransferase</keyword>
<dbReference type="HOGENOM" id="CLU_019250_2_2_10"/>
<sequence>MITKKLRPIMFVGTGSDVGKSVINAAFCRIFKQDGYNPAPFKAQNMSLNSYPTKDGLEIGRAQAAQAGACGIECSVDMNPILLKPNNNITAQLVLNGRAVANKSAAEYFDKSTHGNLFKYATEAFDRLNSLHNPIVMEGAGSISEVNLWDRDIVNMRMALYADAAVYLIADIDRGGVFGSLYGTIMLLPPEQRNSIKGIIINKFRGDINLFEQGRKMVEELTGIPLVAVVPYLDDIFIEQEDSLSHQRHTSENNQRRVVVAVVLLKHLSNFTDFNMLERHPAVQLIYACTAADLADADIVIIPGSKNTISDMGYLRRSGLAKAILEHHAQGKPLYGICGGFQMMGEMIYDPHHIEGETEAMPALSILPISTTLLPEKTTRQCTFHTTEFDASGNGYEIHVGVTASHRPFAILDNGQKDGFYLNAKCWGTYIHGVFDNPSVVASILNQISADVPCAPDYETIKEQGYDRLADWVRQCTDMEYIYRTMKYD</sequence>
<evidence type="ECO:0000256" key="4">
    <source>
        <dbReference type="HAMAP-Rule" id="MF_00028"/>
    </source>
</evidence>
<dbReference type="Pfam" id="PF01656">
    <property type="entry name" value="CbiA"/>
    <property type="match status" value="1"/>
</dbReference>
<feature type="active site" description="Nucleophile" evidence="4">
    <location>
        <position position="338"/>
    </location>
</feature>
<protein>
    <recommendedName>
        <fullName evidence="4">Cobyric acid synthase</fullName>
    </recommendedName>
</protein>
<keyword evidence="7" id="KW-0436">Ligase</keyword>
<dbReference type="InterPro" id="IPR002586">
    <property type="entry name" value="CobQ/CobB/MinD/ParA_Nub-bd_dom"/>
</dbReference>
<evidence type="ECO:0000313" key="8">
    <source>
        <dbReference type="Proteomes" id="UP000027616"/>
    </source>
</evidence>
<dbReference type="eggNOG" id="COG1492">
    <property type="taxonomic scope" value="Bacteria"/>
</dbReference>
<comment type="similarity">
    <text evidence="4">Belongs to the CobB/CobQ family. CobQ subfamily.</text>
</comment>
<evidence type="ECO:0000256" key="2">
    <source>
        <dbReference type="ARBA" id="ARBA00022573"/>
    </source>
</evidence>
<proteinExistence type="inferred from homology"/>
<name>A0A060REM9_9BACT</name>
<dbReference type="PROSITE" id="PS51274">
    <property type="entry name" value="GATASE_COBBQ"/>
    <property type="match status" value="1"/>
</dbReference>
<dbReference type="PANTHER" id="PTHR21343:SF1">
    <property type="entry name" value="COBYRIC ACID SYNTHASE"/>
    <property type="match status" value="1"/>
</dbReference>
<comment type="function">
    <text evidence="4">Catalyzes amidations at positions B, D, E, and G on adenosylcobyrinic A,C-diamide. NH(2) groups are provided by glutamine, and one molecule of ATP is hydrogenolyzed for each amidation.</text>
</comment>